<dbReference type="Proteomes" id="UP000017747">
    <property type="component" value="Unassembled WGS sequence"/>
</dbReference>
<feature type="domain" description="Transposase IS116/IS110/IS902 C-terminal" evidence="2">
    <location>
        <begin position="270"/>
        <end position="354"/>
    </location>
</feature>
<dbReference type="GO" id="GO:0006313">
    <property type="term" value="P:DNA transposition"/>
    <property type="evidence" value="ECO:0007669"/>
    <property type="project" value="InterPro"/>
</dbReference>
<dbReference type="GO" id="GO:0003677">
    <property type="term" value="F:DNA binding"/>
    <property type="evidence" value="ECO:0007669"/>
    <property type="project" value="InterPro"/>
</dbReference>
<dbReference type="STRING" id="994573.T472_0201325"/>
<dbReference type="Pfam" id="PF02371">
    <property type="entry name" value="Transposase_20"/>
    <property type="match status" value="1"/>
</dbReference>
<dbReference type="OrthoDB" id="9811278at2"/>
<dbReference type="Pfam" id="PF01548">
    <property type="entry name" value="DEDD_Tnp_IS110"/>
    <property type="match status" value="1"/>
</dbReference>
<sequence length="392" mass="44026">MFYVGIDIAKRAHEVCFLSSDGEVLDGNSFKIPNTISGVDKLQRMLDKYGLTPQNSIVAMEATGHYWLVLYSWLLERGFEIKVINPIVTDAFRNMRIRKAKNDRIDAEIVARVLMFGEYQETSVSSDETLSLRQLCRYRLWQVQTVSDLKRKIIALLDQVFPEYENLFTDIFGMSSKELLKLYTTPEEIASVNTLKLTNLLSSHSKGHFGKEKALEVKAVAKGSLGIKIATDAFAFQIRQMLEQLEFVDEQIEGIDVEINAYMDKLNSPITTIPGIGSAYGAVILSELGDIHRFPGGKQIVSYSGIDASVSESGDFTGDQCHISKRGSSYLRRAIWGAAFIASWSDPELSAYYQRLRKRGKPHQVAVGAVARKLCHIIFAVLSENRTYEARV</sequence>
<dbReference type="GO" id="GO:0004803">
    <property type="term" value="F:transposase activity"/>
    <property type="evidence" value="ECO:0007669"/>
    <property type="project" value="InterPro"/>
</dbReference>
<reference evidence="3 4" key="1">
    <citation type="journal article" date="2014" name="Genome Announc.">
        <title>Genome Sequence of Youngiibacter fragilis, the Type Strain of the Genus Youngiibacter.</title>
        <authorList>
            <person name="Wawrik C.B."/>
            <person name="Callaghan A.V."/>
            <person name="Stamps B.W."/>
            <person name="Wawrik B."/>
        </authorList>
    </citation>
    <scope>NUCLEOTIDE SEQUENCE [LARGE SCALE GENOMIC DNA]</scope>
    <source>
        <strain evidence="3 4">232.1</strain>
    </source>
</reference>
<dbReference type="eggNOG" id="COG3547">
    <property type="taxonomic scope" value="Bacteria"/>
</dbReference>
<protein>
    <submittedName>
        <fullName evidence="3">Transposase</fullName>
    </submittedName>
</protein>
<dbReference type="PANTHER" id="PTHR33055:SF13">
    <property type="entry name" value="TRANSPOSASE"/>
    <property type="match status" value="1"/>
</dbReference>
<dbReference type="NCBIfam" id="NF033542">
    <property type="entry name" value="transpos_IS110"/>
    <property type="match status" value="1"/>
</dbReference>
<dbReference type="InterPro" id="IPR047650">
    <property type="entry name" value="Transpos_IS110"/>
</dbReference>
<evidence type="ECO:0000313" key="3">
    <source>
        <dbReference type="EMBL" id="ETA82399.1"/>
    </source>
</evidence>
<proteinExistence type="predicted"/>
<evidence type="ECO:0000259" key="1">
    <source>
        <dbReference type="Pfam" id="PF01548"/>
    </source>
</evidence>
<comment type="caution">
    <text evidence="3">The sequence shown here is derived from an EMBL/GenBank/DDBJ whole genome shotgun (WGS) entry which is preliminary data.</text>
</comment>
<dbReference type="PANTHER" id="PTHR33055">
    <property type="entry name" value="TRANSPOSASE FOR INSERTION SEQUENCE ELEMENT IS1111A"/>
    <property type="match status" value="1"/>
</dbReference>
<accession>V7IAM6</accession>
<dbReference type="InterPro" id="IPR002525">
    <property type="entry name" value="Transp_IS110-like_N"/>
</dbReference>
<feature type="domain" description="Transposase IS110-like N-terminal" evidence="1">
    <location>
        <begin position="4"/>
        <end position="162"/>
    </location>
</feature>
<evidence type="ECO:0000313" key="4">
    <source>
        <dbReference type="Proteomes" id="UP000017747"/>
    </source>
</evidence>
<dbReference type="InterPro" id="IPR003346">
    <property type="entry name" value="Transposase_20"/>
</dbReference>
<dbReference type="PATRIC" id="fig|994573.3.peg.245"/>
<gene>
    <name evidence="3" type="ORF">T472_0201325</name>
</gene>
<name>V7IAM6_9CLOT</name>
<dbReference type="EMBL" id="AXUN02000016">
    <property type="protein sequence ID" value="ETA82399.1"/>
    <property type="molecule type" value="Genomic_DNA"/>
</dbReference>
<dbReference type="RefSeq" id="WP_023863235.1">
    <property type="nucleotide sequence ID" value="NZ_AXUN02000016.1"/>
</dbReference>
<evidence type="ECO:0000259" key="2">
    <source>
        <dbReference type="Pfam" id="PF02371"/>
    </source>
</evidence>
<organism evidence="3 4">
    <name type="scientific">Youngiibacter fragilis 232.1</name>
    <dbReference type="NCBI Taxonomy" id="994573"/>
    <lineage>
        <taxon>Bacteria</taxon>
        <taxon>Bacillati</taxon>
        <taxon>Bacillota</taxon>
        <taxon>Clostridia</taxon>
        <taxon>Eubacteriales</taxon>
        <taxon>Clostridiaceae</taxon>
        <taxon>Youngiibacter</taxon>
    </lineage>
</organism>
<dbReference type="AlphaFoldDB" id="V7IAM6"/>
<keyword evidence="4" id="KW-1185">Reference proteome</keyword>